<gene>
    <name evidence="3" type="ORF">QJ522_03025</name>
</gene>
<reference evidence="3" key="1">
    <citation type="submission" date="2023-05" db="EMBL/GenBank/DDBJ databases">
        <title>Anaerotaeda fermentans gen. nov., sp. nov., a novel anaerobic planctomycete of the new family within the order Sedimentisphaerales isolated from Taman Peninsula, Russia.</title>
        <authorList>
            <person name="Khomyakova M.A."/>
            <person name="Merkel A.Y."/>
            <person name="Slobodkin A.I."/>
        </authorList>
    </citation>
    <scope>NUCLEOTIDE SEQUENCE</scope>
    <source>
        <strain evidence="3">M17dextr</strain>
    </source>
</reference>
<dbReference type="RefSeq" id="WP_349243418.1">
    <property type="nucleotide sequence ID" value="NZ_JASCXX010000003.1"/>
</dbReference>
<dbReference type="PANTHER" id="PTHR43353">
    <property type="entry name" value="SUCCINATE-SEMIALDEHYDE DEHYDROGENASE, MITOCHONDRIAL"/>
    <property type="match status" value="1"/>
</dbReference>
<dbReference type="Gene3D" id="3.40.309.10">
    <property type="entry name" value="Aldehyde Dehydrogenase, Chain A, domain 2"/>
    <property type="match status" value="1"/>
</dbReference>
<organism evidence="3 4">
    <name type="scientific">Anaerobaca lacustris</name>
    <dbReference type="NCBI Taxonomy" id="3044600"/>
    <lineage>
        <taxon>Bacteria</taxon>
        <taxon>Pseudomonadati</taxon>
        <taxon>Planctomycetota</taxon>
        <taxon>Phycisphaerae</taxon>
        <taxon>Sedimentisphaerales</taxon>
        <taxon>Anaerobacaceae</taxon>
        <taxon>Anaerobaca</taxon>
    </lineage>
</organism>
<evidence type="ECO:0000259" key="2">
    <source>
        <dbReference type="Pfam" id="PF00171"/>
    </source>
</evidence>
<dbReference type="InterPro" id="IPR015590">
    <property type="entry name" value="Aldehyde_DH_dom"/>
</dbReference>
<dbReference type="InterPro" id="IPR050740">
    <property type="entry name" value="Aldehyde_DH_Superfamily"/>
</dbReference>
<dbReference type="GO" id="GO:0016620">
    <property type="term" value="F:oxidoreductase activity, acting on the aldehyde or oxo group of donors, NAD or NADP as acceptor"/>
    <property type="evidence" value="ECO:0007669"/>
    <property type="project" value="InterPro"/>
</dbReference>
<dbReference type="EMBL" id="JASCXX010000003">
    <property type="protein sequence ID" value="MDI6448006.1"/>
    <property type="molecule type" value="Genomic_DNA"/>
</dbReference>
<dbReference type="InterPro" id="IPR016163">
    <property type="entry name" value="Ald_DH_C"/>
</dbReference>
<dbReference type="Proteomes" id="UP001431776">
    <property type="component" value="Unassembled WGS sequence"/>
</dbReference>
<dbReference type="SUPFAM" id="SSF53720">
    <property type="entry name" value="ALDH-like"/>
    <property type="match status" value="1"/>
</dbReference>
<name>A0AAW6TX09_9BACT</name>
<evidence type="ECO:0000256" key="1">
    <source>
        <dbReference type="ARBA" id="ARBA00023002"/>
    </source>
</evidence>
<proteinExistence type="predicted"/>
<keyword evidence="1" id="KW-0560">Oxidoreductase</keyword>
<comment type="caution">
    <text evidence="3">The sequence shown here is derived from an EMBL/GenBank/DDBJ whole genome shotgun (WGS) entry which is preliminary data.</text>
</comment>
<keyword evidence="4" id="KW-1185">Reference proteome</keyword>
<dbReference type="PANTHER" id="PTHR43353:SF3">
    <property type="entry name" value="ALDEHYDE DEHYDROGENASE-RELATED"/>
    <property type="match status" value="1"/>
</dbReference>
<evidence type="ECO:0000313" key="4">
    <source>
        <dbReference type="Proteomes" id="UP001431776"/>
    </source>
</evidence>
<dbReference type="Pfam" id="PF00171">
    <property type="entry name" value="Aldedh"/>
    <property type="match status" value="1"/>
</dbReference>
<dbReference type="AlphaFoldDB" id="A0AAW6TX09"/>
<protein>
    <submittedName>
        <fullName evidence="3">Aldehyde dehydrogenase (NADP(+))</fullName>
    </submittedName>
</protein>
<feature type="domain" description="Aldehyde dehydrogenase" evidence="2">
    <location>
        <begin position="13"/>
        <end position="424"/>
    </location>
</feature>
<dbReference type="InterPro" id="IPR016161">
    <property type="entry name" value="Ald_DH/histidinol_DH"/>
</dbReference>
<dbReference type="CDD" id="cd07129">
    <property type="entry name" value="ALDH_KGSADH"/>
    <property type="match status" value="1"/>
</dbReference>
<accession>A0AAW6TX09</accession>
<dbReference type="Gene3D" id="3.40.605.10">
    <property type="entry name" value="Aldehyde Dehydrogenase, Chain A, domain 1"/>
    <property type="match status" value="1"/>
</dbReference>
<sequence>MDYQNVLIAGRWRDPKDPAGHFRAVNPANKQVLPQVYPVCGPDDVHEAIAAGKQAAIELRKAPRERFARFLDLFADKIEAHTDELVEIANLETGLPKEPRLRNGELPRTTDQMRKAARAARELSWCHATIDTSANIRSMMGPLDGPVSVFGPNNFPFAFNSIAGGDFVAAIAAGNPAIAKANTGHPGTTLAFARLAFEAVTETGLPPATVQMIYRTPAELGLQLVSHPEIGASAFTGSKSAGLRLKAAADQAGKPVYLEMSSVNPIFILPGALEERSDDIAAELFGSCALGAGQFCTNPGLMVLQKGERTERFIGTLAEAFAGNRPGVLLSPKAPDGILEAVEILKAAGAALVVGGQIVEDDGYRFANTLMRVDGKTFIGHPEALQTEAFGTASLIVVADDIGQMKEVASVLEGNLTGCVYSHTQGQDDREYAILEPELRPKVGRLLNDKAPTGVAVVPSMNHGGPYPATGHPGFTAVGLPASMLRFAALYCYDNVRPPRLPVELQDKNPTGSMWRLVDGKWTQKNL</sequence>
<dbReference type="InterPro" id="IPR044151">
    <property type="entry name" value="ALDH_KGSADH"/>
</dbReference>
<evidence type="ECO:0000313" key="3">
    <source>
        <dbReference type="EMBL" id="MDI6448006.1"/>
    </source>
</evidence>
<dbReference type="InterPro" id="IPR016162">
    <property type="entry name" value="Ald_DH_N"/>
</dbReference>